<protein>
    <submittedName>
        <fullName evidence="2">Uncharacterized protein</fullName>
    </submittedName>
</protein>
<proteinExistence type="predicted"/>
<organism evidence="2 3">
    <name type="scientific">Serratia liquefaciens</name>
    <dbReference type="NCBI Taxonomy" id="614"/>
    <lineage>
        <taxon>Bacteria</taxon>
        <taxon>Pseudomonadati</taxon>
        <taxon>Pseudomonadota</taxon>
        <taxon>Gammaproteobacteria</taxon>
        <taxon>Enterobacterales</taxon>
        <taxon>Yersiniaceae</taxon>
        <taxon>Serratia</taxon>
    </lineage>
</organism>
<feature type="transmembrane region" description="Helical" evidence="1">
    <location>
        <begin position="9"/>
        <end position="32"/>
    </location>
</feature>
<keyword evidence="1" id="KW-1133">Transmembrane helix</keyword>
<dbReference type="AlphaFoldDB" id="A0A515CUE0"/>
<dbReference type="RefSeq" id="WP_122079534.1">
    <property type="nucleotide sequence ID" value="NZ_CAMIQY010000002.1"/>
</dbReference>
<feature type="transmembrane region" description="Helical" evidence="1">
    <location>
        <begin position="64"/>
        <end position="88"/>
    </location>
</feature>
<evidence type="ECO:0000313" key="3">
    <source>
        <dbReference type="Proteomes" id="UP000317572"/>
    </source>
</evidence>
<dbReference type="Proteomes" id="UP000317572">
    <property type="component" value="Chromosome"/>
</dbReference>
<name>A0A515CUE0_SERLI</name>
<keyword evidence="1" id="KW-0472">Membrane</keyword>
<evidence type="ECO:0000313" key="2">
    <source>
        <dbReference type="EMBL" id="QDL31775.1"/>
    </source>
</evidence>
<evidence type="ECO:0000256" key="1">
    <source>
        <dbReference type="SAM" id="Phobius"/>
    </source>
</evidence>
<gene>
    <name evidence="2" type="ORF">EGO53_08250</name>
</gene>
<keyword evidence="1" id="KW-0812">Transmembrane</keyword>
<sequence>MKEYKNERFALCLLIATLGFYFFLPPLLVAIFCQWFNLNPFFIIRIWHINPFSAARGIPLYQTFIYILTLWVMANVLLGGILLVAGRLHAWFIKRSR</sequence>
<dbReference type="EMBL" id="CP033893">
    <property type="protein sequence ID" value="QDL31775.1"/>
    <property type="molecule type" value="Genomic_DNA"/>
</dbReference>
<accession>A0A515CUE0</accession>
<reference evidence="2 3" key="1">
    <citation type="submission" date="2018-11" db="EMBL/GenBank/DDBJ databases">
        <title>The first complete genome of Serratia liquefaciens isolated from metalophyte plant revel distinctness adaptive mechanisms in an extreme habitat.</title>
        <authorList>
            <person name="Caneschi W.L."/>
            <person name="Sanchez A.B."/>
            <person name="Felestrino E.B."/>
            <person name="Assis R.A.B."/>
            <person name="Lemes C.G.C."/>
            <person name="Cordeiro I.F."/>
            <person name="Fonseca N.P."/>
            <person name="Villa M."/>
            <person name="Vieira I.T."/>
            <person name="Moraes L.A."/>
            <person name="Kamino L.H.Y."/>
            <person name="do Carmo F."/>
            <person name="Garcia C.M."/>
            <person name="Almeida N.F."/>
            <person name="Silva R.S."/>
            <person name="Ferro J.A."/>
            <person name="Ferro M.I.T."/>
            <person name="Varani A.M."/>
            <person name="Ferreira R.M."/>
            <person name="dos Santos V.L."/>
            <person name="Silva U.C."/>
            <person name="Setubal J.C."/>
            <person name="Moreira L.M."/>
        </authorList>
    </citation>
    <scope>NUCLEOTIDE SEQUENCE [LARGE SCALE GENOMIC DNA]</scope>
    <source>
        <strain evidence="2 3">FG3</strain>
    </source>
</reference>